<evidence type="ECO:0000313" key="17">
    <source>
        <dbReference type="Proteomes" id="UP000093482"/>
    </source>
</evidence>
<accession>A0A1C0YV89</accession>
<proteinExistence type="inferred from homology"/>
<dbReference type="Pfam" id="PF01066">
    <property type="entry name" value="CDP-OH_P_transf"/>
    <property type="match status" value="1"/>
</dbReference>
<evidence type="ECO:0000256" key="13">
    <source>
        <dbReference type="ARBA" id="ARBA00033018"/>
    </source>
</evidence>
<evidence type="ECO:0000256" key="12">
    <source>
        <dbReference type="ARBA" id="ARBA00023264"/>
    </source>
</evidence>
<comment type="caution">
    <text evidence="16">The sequence shown here is derived from an EMBL/GenBank/DDBJ whole genome shotgun (WGS) entry which is preliminary data.</text>
</comment>
<dbReference type="Proteomes" id="UP000093482">
    <property type="component" value="Unassembled WGS sequence"/>
</dbReference>
<evidence type="ECO:0000256" key="7">
    <source>
        <dbReference type="ARBA" id="ARBA00022692"/>
    </source>
</evidence>
<dbReference type="PROSITE" id="PS00379">
    <property type="entry name" value="CDP_ALCOHOL_P_TRANSF"/>
    <property type="match status" value="1"/>
</dbReference>
<feature type="transmembrane region" description="Helical" evidence="15">
    <location>
        <begin position="122"/>
        <end position="140"/>
    </location>
</feature>
<dbReference type="EMBL" id="MATO01000031">
    <property type="protein sequence ID" value="OCS91056.1"/>
    <property type="molecule type" value="Genomic_DNA"/>
</dbReference>
<feature type="transmembrane region" description="Helical" evidence="15">
    <location>
        <begin position="20"/>
        <end position="47"/>
    </location>
</feature>
<gene>
    <name evidence="16" type="ORF">A6K76_09945</name>
</gene>
<comment type="pathway">
    <text evidence="3">Lipid metabolism.</text>
</comment>
<keyword evidence="17" id="KW-1185">Reference proteome</keyword>
<feature type="transmembrane region" description="Helical" evidence="15">
    <location>
        <begin position="68"/>
        <end position="85"/>
    </location>
</feature>
<evidence type="ECO:0000256" key="3">
    <source>
        <dbReference type="ARBA" id="ARBA00005189"/>
    </source>
</evidence>
<sequence length="182" mass="20535">MVHLKRTAIANYISITRIVLSITLLCITPLSMLFLLVYILCGITDMLDGYIARKMHTESTFGSKLDSIADFIMMLVLMFVLLPFLPLTESIMMWIVIIGVIKVGSIVIVFIKYRTFEMLHTYSNQVVGFVLFLYPMSLYVTPSHVLLCIICMIATFAALEKLLIHVGSIVLATNRKSIFSKS</sequence>
<dbReference type="UniPathway" id="UPA00084">
    <property type="reaction ID" value="UER00503"/>
</dbReference>
<evidence type="ECO:0000256" key="8">
    <source>
        <dbReference type="ARBA" id="ARBA00022989"/>
    </source>
</evidence>
<organism evidence="16 17">
    <name type="scientific">Caryophanon latum</name>
    <dbReference type="NCBI Taxonomy" id="33977"/>
    <lineage>
        <taxon>Bacteria</taxon>
        <taxon>Bacillati</taxon>
        <taxon>Bacillota</taxon>
        <taxon>Bacilli</taxon>
        <taxon>Bacillales</taxon>
        <taxon>Caryophanaceae</taxon>
        <taxon>Caryophanon</taxon>
    </lineage>
</organism>
<evidence type="ECO:0000256" key="4">
    <source>
        <dbReference type="ARBA" id="ARBA00010441"/>
    </source>
</evidence>
<feature type="transmembrane region" description="Helical" evidence="15">
    <location>
        <begin position="91"/>
        <end position="110"/>
    </location>
</feature>
<evidence type="ECO:0000256" key="10">
    <source>
        <dbReference type="ARBA" id="ARBA00023136"/>
    </source>
</evidence>
<dbReference type="Gene3D" id="1.20.120.1760">
    <property type="match status" value="1"/>
</dbReference>
<evidence type="ECO:0000256" key="5">
    <source>
        <dbReference type="ARBA" id="ARBA00022516"/>
    </source>
</evidence>
<keyword evidence="5" id="KW-0444">Lipid biosynthesis</keyword>
<evidence type="ECO:0000256" key="6">
    <source>
        <dbReference type="ARBA" id="ARBA00022679"/>
    </source>
</evidence>
<keyword evidence="9" id="KW-0443">Lipid metabolism</keyword>
<comment type="function">
    <text evidence="1">This protein catalyzes the committed step to the synthesis of the acidic phospholipids.</text>
</comment>
<keyword evidence="6 14" id="KW-0808">Transferase</keyword>
<evidence type="ECO:0000313" key="16">
    <source>
        <dbReference type="EMBL" id="OCS91056.1"/>
    </source>
</evidence>
<dbReference type="InterPro" id="IPR000462">
    <property type="entry name" value="CDP-OH_P_trans"/>
</dbReference>
<comment type="similarity">
    <text evidence="4 14">Belongs to the CDP-alcohol phosphatidyltransferase class-I family.</text>
</comment>
<dbReference type="InterPro" id="IPR043130">
    <property type="entry name" value="CDP-OH_PTrfase_TM_dom"/>
</dbReference>
<dbReference type="InterPro" id="IPR004570">
    <property type="entry name" value="Phosphatidylglycerol_P_synth"/>
</dbReference>
<evidence type="ECO:0000256" key="15">
    <source>
        <dbReference type="SAM" id="Phobius"/>
    </source>
</evidence>
<dbReference type="RefSeq" id="WP_066463724.1">
    <property type="nucleotide sequence ID" value="NZ_MATO01000031.1"/>
</dbReference>
<dbReference type="InterPro" id="IPR050324">
    <property type="entry name" value="CDP-alcohol_PTase-I"/>
</dbReference>
<keyword evidence="11" id="KW-0594">Phospholipid biosynthesis</keyword>
<dbReference type="InterPro" id="IPR048254">
    <property type="entry name" value="CDP_ALCOHOL_P_TRANSF_CS"/>
</dbReference>
<comment type="subcellular location">
    <subcellularLocation>
        <location evidence="2">Membrane</location>
        <topology evidence="2">Multi-pass membrane protein</topology>
    </subcellularLocation>
</comment>
<dbReference type="PIRSF" id="PIRSF000847">
    <property type="entry name" value="Phos_ph_gly_syn"/>
    <property type="match status" value="1"/>
</dbReference>
<evidence type="ECO:0000256" key="9">
    <source>
        <dbReference type="ARBA" id="ARBA00023098"/>
    </source>
</evidence>
<evidence type="ECO:0000256" key="11">
    <source>
        <dbReference type="ARBA" id="ARBA00023209"/>
    </source>
</evidence>
<keyword evidence="8 15" id="KW-1133">Transmembrane helix</keyword>
<evidence type="ECO:0000256" key="1">
    <source>
        <dbReference type="ARBA" id="ARBA00003973"/>
    </source>
</evidence>
<keyword evidence="12" id="KW-1208">Phospholipid metabolism</keyword>
<dbReference type="AlphaFoldDB" id="A0A1C0YV89"/>
<evidence type="ECO:0000256" key="2">
    <source>
        <dbReference type="ARBA" id="ARBA00004141"/>
    </source>
</evidence>
<dbReference type="GO" id="GO:0016020">
    <property type="term" value="C:membrane"/>
    <property type="evidence" value="ECO:0007669"/>
    <property type="project" value="UniProtKB-SubCell"/>
</dbReference>
<dbReference type="GO" id="GO:0006655">
    <property type="term" value="P:phosphatidylglycerol biosynthetic process"/>
    <property type="evidence" value="ECO:0007669"/>
    <property type="project" value="UniProtKB-UniPathway"/>
</dbReference>
<evidence type="ECO:0000256" key="14">
    <source>
        <dbReference type="RuleBase" id="RU003750"/>
    </source>
</evidence>
<protein>
    <recommendedName>
        <fullName evidence="13">Phosphatidylglycerophosphate synthase</fullName>
    </recommendedName>
</protein>
<keyword evidence="7 15" id="KW-0812">Transmembrane</keyword>
<reference evidence="16 17" key="1">
    <citation type="submission" date="2016-07" db="EMBL/GenBank/DDBJ databases">
        <title>Caryophanon latum genome sequencing.</title>
        <authorList>
            <person name="Verma A."/>
            <person name="Pal Y."/>
            <person name="Krishnamurthi S."/>
        </authorList>
    </citation>
    <scope>NUCLEOTIDE SEQUENCE [LARGE SCALE GENOMIC DNA]</scope>
    <source>
        <strain evidence="16 17">DSM 14151</strain>
    </source>
</reference>
<dbReference type="PANTHER" id="PTHR14269">
    <property type="entry name" value="CDP-DIACYLGLYCEROL--GLYCEROL-3-PHOSPHATE 3-PHOSPHATIDYLTRANSFERASE-RELATED"/>
    <property type="match status" value="1"/>
</dbReference>
<dbReference type="GO" id="GO:0008444">
    <property type="term" value="F:CDP-diacylglycerol-glycerol-3-phosphate 3-phosphatidyltransferase activity"/>
    <property type="evidence" value="ECO:0007669"/>
    <property type="project" value="InterPro"/>
</dbReference>
<keyword evidence="10 15" id="KW-0472">Membrane</keyword>
<name>A0A1C0YV89_9BACL</name>